<evidence type="ECO:0000256" key="1">
    <source>
        <dbReference type="SAM" id="SignalP"/>
    </source>
</evidence>
<sequence>MKRLLSVALFACAAVIASPQQYPQMGPDIYNTTADAKPTIAQALELARKQNKHVLLDFGANWCVWCHRLHELFTTDPQVRAALQRDYITVMVDVNKRNGPARNADLDEYYGNPTQHGLPVLVVLDASGRRLHTQETGALEEGRAHSPEKVLAFLAKWAPER</sequence>
<feature type="signal peptide" evidence="1">
    <location>
        <begin position="1"/>
        <end position="17"/>
    </location>
</feature>
<dbReference type="Gene3D" id="3.40.30.10">
    <property type="entry name" value="Glutaredoxin"/>
    <property type="match status" value="1"/>
</dbReference>
<dbReference type="InterPro" id="IPR036249">
    <property type="entry name" value="Thioredoxin-like_sf"/>
</dbReference>
<feature type="chain" id="PRO_5046960249" evidence="1">
    <location>
        <begin position="18"/>
        <end position="161"/>
    </location>
</feature>
<proteinExistence type="predicted"/>
<evidence type="ECO:0000259" key="2">
    <source>
        <dbReference type="PROSITE" id="PS51352"/>
    </source>
</evidence>
<keyword evidence="4" id="KW-1185">Reference proteome</keyword>
<dbReference type="PROSITE" id="PS51352">
    <property type="entry name" value="THIOREDOXIN_2"/>
    <property type="match status" value="1"/>
</dbReference>
<gene>
    <name evidence="3" type="ORF">K1X11_008570</name>
</gene>
<evidence type="ECO:0000313" key="4">
    <source>
        <dbReference type="Proteomes" id="UP000738431"/>
    </source>
</evidence>
<dbReference type="PANTHER" id="PTHR32234">
    <property type="entry name" value="THIOL:DISULFIDE INTERCHANGE PROTEIN DSBD"/>
    <property type="match status" value="1"/>
</dbReference>
<organism evidence="3 4">
    <name type="scientific">Actomonas aquatica</name>
    <dbReference type="NCBI Taxonomy" id="2866162"/>
    <lineage>
        <taxon>Bacteria</taxon>
        <taxon>Pseudomonadati</taxon>
        <taxon>Verrucomicrobiota</taxon>
        <taxon>Opitutia</taxon>
        <taxon>Opitutales</taxon>
        <taxon>Opitutaceae</taxon>
        <taxon>Actomonas</taxon>
    </lineage>
</organism>
<dbReference type="SUPFAM" id="SSF52833">
    <property type="entry name" value="Thioredoxin-like"/>
    <property type="match status" value="1"/>
</dbReference>
<dbReference type="InterPro" id="IPR013766">
    <property type="entry name" value="Thioredoxin_domain"/>
</dbReference>
<reference evidence="3 4" key="2">
    <citation type="submission" date="2023-12" db="EMBL/GenBank/DDBJ databases">
        <title>Description of an unclassified Opitutus bacterium of Verrucomicrobiota.</title>
        <authorList>
            <person name="Zhang D.-F."/>
        </authorList>
    </citation>
    <scope>NUCLEOTIDE SEQUENCE [LARGE SCALE GENOMIC DNA]</scope>
    <source>
        <strain evidence="3 4">WL0086</strain>
    </source>
</reference>
<dbReference type="EMBL" id="CP139781">
    <property type="protein sequence ID" value="WRQ89461.1"/>
    <property type="molecule type" value="Genomic_DNA"/>
</dbReference>
<keyword evidence="1" id="KW-0732">Signal</keyword>
<reference evidence="3 4" key="1">
    <citation type="submission" date="2021-08" db="EMBL/GenBank/DDBJ databases">
        <authorList>
            <person name="Zhang D."/>
            <person name="Zhang A."/>
            <person name="Wang L."/>
        </authorList>
    </citation>
    <scope>NUCLEOTIDE SEQUENCE [LARGE SCALE GENOMIC DNA]</scope>
    <source>
        <strain evidence="3 4">WL0086</strain>
    </source>
</reference>
<evidence type="ECO:0000313" key="3">
    <source>
        <dbReference type="EMBL" id="WRQ89461.1"/>
    </source>
</evidence>
<accession>A0ABZ1CDG7</accession>
<dbReference type="RefSeq" id="WP_221029851.1">
    <property type="nucleotide sequence ID" value="NZ_CP139781.1"/>
</dbReference>
<protein>
    <submittedName>
        <fullName evidence="3">Thioredoxin family protein</fullName>
    </submittedName>
</protein>
<dbReference type="Proteomes" id="UP000738431">
    <property type="component" value="Chromosome"/>
</dbReference>
<dbReference type="Pfam" id="PF13899">
    <property type="entry name" value="Thioredoxin_7"/>
    <property type="match status" value="1"/>
</dbReference>
<feature type="domain" description="Thioredoxin" evidence="2">
    <location>
        <begin position="20"/>
        <end position="159"/>
    </location>
</feature>
<name>A0ABZ1CDG7_9BACT</name>
<dbReference type="PANTHER" id="PTHR32234:SF0">
    <property type="entry name" value="THIOL:DISULFIDE INTERCHANGE PROTEIN DSBD"/>
    <property type="match status" value="1"/>
</dbReference>